<gene>
    <name evidence="1" type="ORF">HNP84_009064</name>
</gene>
<dbReference type="RefSeq" id="WP_185056150.1">
    <property type="nucleotide sequence ID" value="NZ_BAABIX010000026.1"/>
</dbReference>
<dbReference type="EMBL" id="JACHGN010000028">
    <property type="protein sequence ID" value="MBB5139301.1"/>
    <property type="molecule type" value="Genomic_DNA"/>
</dbReference>
<evidence type="ECO:0000313" key="1">
    <source>
        <dbReference type="EMBL" id="MBB5139301.1"/>
    </source>
</evidence>
<name>A0A840PNE1_9ACTN</name>
<dbReference type="Proteomes" id="UP000578449">
    <property type="component" value="Unassembled WGS sequence"/>
</dbReference>
<proteinExistence type="predicted"/>
<comment type="caution">
    <text evidence="1">The sequence shown here is derived from an EMBL/GenBank/DDBJ whole genome shotgun (WGS) entry which is preliminary data.</text>
</comment>
<evidence type="ECO:0000313" key="2">
    <source>
        <dbReference type="Proteomes" id="UP000578449"/>
    </source>
</evidence>
<reference evidence="1 2" key="1">
    <citation type="submission" date="2020-08" db="EMBL/GenBank/DDBJ databases">
        <title>Genomic Encyclopedia of Type Strains, Phase IV (KMG-IV): sequencing the most valuable type-strain genomes for metagenomic binning, comparative biology and taxonomic classification.</title>
        <authorList>
            <person name="Goeker M."/>
        </authorList>
    </citation>
    <scope>NUCLEOTIDE SEQUENCE [LARGE SCALE GENOMIC DNA]</scope>
    <source>
        <strain evidence="1 2">DSM 45615</strain>
    </source>
</reference>
<sequence length="46" mass="4979">MARHPPSPARVVICGRGPAWIQVKYYYGLTVDSAEEAALQGMLATC</sequence>
<accession>A0A840PNE1</accession>
<protein>
    <submittedName>
        <fullName evidence="1">Uncharacterized protein</fullName>
    </submittedName>
</protein>
<organism evidence="1 2">
    <name type="scientific">Thermocatellispora tengchongensis</name>
    <dbReference type="NCBI Taxonomy" id="1073253"/>
    <lineage>
        <taxon>Bacteria</taxon>
        <taxon>Bacillati</taxon>
        <taxon>Actinomycetota</taxon>
        <taxon>Actinomycetes</taxon>
        <taxon>Streptosporangiales</taxon>
        <taxon>Streptosporangiaceae</taxon>
        <taxon>Thermocatellispora</taxon>
    </lineage>
</organism>
<dbReference type="AlphaFoldDB" id="A0A840PNE1"/>
<keyword evidence="2" id="KW-1185">Reference proteome</keyword>